<proteinExistence type="predicted"/>
<dbReference type="GO" id="GO:0008270">
    <property type="term" value="F:zinc ion binding"/>
    <property type="evidence" value="ECO:0007669"/>
    <property type="project" value="UniProtKB-KW"/>
</dbReference>
<keyword evidence="1" id="KW-0479">Metal-binding</keyword>
<dbReference type="PROSITE" id="PS50158">
    <property type="entry name" value="ZF_CCHC"/>
    <property type="match status" value="1"/>
</dbReference>
<dbReference type="AlphaFoldDB" id="A0AAJ6YIA6"/>
<dbReference type="GO" id="GO:0003723">
    <property type="term" value="F:RNA binding"/>
    <property type="evidence" value="ECO:0007669"/>
    <property type="project" value="TreeGrafter"/>
</dbReference>
<dbReference type="Gene3D" id="2.40.50.140">
    <property type="entry name" value="Nucleic acid-binding proteins"/>
    <property type="match status" value="1"/>
</dbReference>
<accession>A0AAJ6YIA6</accession>
<evidence type="ECO:0000256" key="2">
    <source>
        <dbReference type="SAM" id="MobiDB-lite"/>
    </source>
</evidence>
<feature type="region of interest" description="Disordered" evidence="2">
    <location>
        <begin position="158"/>
        <end position="255"/>
    </location>
</feature>
<dbReference type="GO" id="GO:0043489">
    <property type="term" value="P:RNA stabilization"/>
    <property type="evidence" value="ECO:0007669"/>
    <property type="project" value="TreeGrafter"/>
</dbReference>
<protein>
    <submittedName>
        <fullName evidence="6">Nucleolar protein of 40 kDa-like</fullName>
    </submittedName>
</protein>
<dbReference type="Pfam" id="PF00098">
    <property type="entry name" value="zf-CCHC"/>
    <property type="match status" value="1"/>
</dbReference>
<dbReference type="PROSITE" id="PS50126">
    <property type="entry name" value="S1"/>
    <property type="match status" value="1"/>
</dbReference>
<evidence type="ECO:0000313" key="6">
    <source>
        <dbReference type="RefSeq" id="XP_011498561.1"/>
    </source>
</evidence>
<dbReference type="InterPro" id="IPR012340">
    <property type="entry name" value="NA-bd_OB-fold"/>
</dbReference>
<feature type="compositionally biased region" description="Basic residues" evidence="2">
    <location>
        <begin position="204"/>
        <end position="222"/>
    </location>
</feature>
<evidence type="ECO:0000259" key="4">
    <source>
        <dbReference type="PROSITE" id="PS50158"/>
    </source>
</evidence>
<dbReference type="PANTHER" id="PTHR15838:SF1">
    <property type="entry name" value="ZINC FINGER CCHC DOMAIN-CONTAINING PROTEIN 17"/>
    <property type="match status" value="1"/>
</dbReference>
<dbReference type="InterPro" id="IPR003029">
    <property type="entry name" value="S1_domain"/>
</dbReference>
<feature type="compositionally biased region" description="Low complexity" evidence="2">
    <location>
        <begin position="223"/>
        <end position="236"/>
    </location>
</feature>
<reference evidence="6" key="1">
    <citation type="submission" date="2025-08" db="UniProtKB">
        <authorList>
            <consortium name="RefSeq"/>
        </authorList>
    </citation>
    <scope>IDENTIFICATION</scope>
</reference>
<dbReference type="SUPFAM" id="SSF50249">
    <property type="entry name" value="Nucleic acid-binding proteins"/>
    <property type="match status" value="1"/>
</dbReference>
<keyword evidence="1" id="KW-0862">Zinc</keyword>
<feature type="domain" description="S1 motif" evidence="3">
    <location>
        <begin position="7"/>
        <end position="76"/>
    </location>
</feature>
<gene>
    <name evidence="6" type="primary">LOC105362772</name>
</gene>
<evidence type="ECO:0000313" key="5">
    <source>
        <dbReference type="Proteomes" id="UP000695007"/>
    </source>
</evidence>
<organism evidence="5 6">
    <name type="scientific">Ceratosolen solmsi marchali</name>
    <dbReference type="NCBI Taxonomy" id="326594"/>
    <lineage>
        <taxon>Eukaryota</taxon>
        <taxon>Metazoa</taxon>
        <taxon>Ecdysozoa</taxon>
        <taxon>Arthropoda</taxon>
        <taxon>Hexapoda</taxon>
        <taxon>Insecta</taxon>
        <taxon>Pterygota</taxon>
        <taxon>Neoptera</taxon>
        <taxon>Endopterygota</taxon>
        <taxon>Hymenoptera</taxon>
        <taxon>Apocrita</taxon>
        <taxon>Proctotrupomorpha</taxon>
        <taxon>Chalcidoidea</taxon>
        <taxon>Agaonidae</taxon>
        <taxon>Agaoninae</taxon>
        <taxon>Ceratosolen</taxon>
    </lineage>
</organism>
<feature type="domain" description="CCHC-type" evidence="4">
    <location>
        <begin position="122"/>
        <end position="135"/>
    </location>
</feature>
<dbReference type="Gene3D" id="4.10.60.10">
    <property type="entry name" value="Zinc finger, CCHC-type"/>
    <property type="match status" value="1"/>
</dbReference>
<dbReference type="GeneID" id="105362772"/>
<dbReference type="SMART" id="SM00316">
    <property type="entry name" value="S1"/>
    <property type="match status" value="1"/>
</dbReference>
<dbReference type="Proteomes" id="UP000695007">
    <property type="component" value="Unplaced"/>
</dbReference>
<dbReference type="RefSeq" id="XP_011498561.1">
    <property type="nucleotide sequence ID" value="XM_011500259.1"/>
</dbReference>
<dbReference type="PANTHER" id="PTHR15838">
    <property type="entry name" value="NUCLEOLAR PROTEIN OF 40 KDA"/>
    <property type="match status" value="1"/>
</dbReference>
<sequence length="255" mass="28868">MVSCKVNQIFLGEISSVQNYGAFVKIPGCAQQGLIHRSQVSSVHVDDVTDVLQRGERIWCKIISIGEDGKIALSMKLVNQGNGKDLDPAGVQLQLDEQKRKSLNKREDRKVIILDAVFKTTCSKCKTPGHLAKDCFASPDGKKYELLPEIEDEKAAPNIDIKDECKSKEKKHKSKKSKKRKRSKSSKQDDSESENNDYVDEKSKKKKRKLKEQKHKKKKHHSSSNNSDSSDNSVSKNESKKHSKKCKHSRIRHSD</sequence>
<name>A0AAJ6YIA6_9HYME</name>
<dbReference type="InterPro" id="IPR001878">
    <property type="entry name" value="Znf_CCHC"/>
</dbReference>
<dbReference type="KEGG" id="csol:105362772"/>
<feature type="compositionally biased region" description="Basic residues" evidence="2">
    <location>
        <begin position="168"/>
        <end position="185"/>
    </location>
</feature>
<evidence type="ECO:0000256" key="1">
    <source>
        <dbReference type="PROSITE-ProRule" id="PRU00047"/>
    </source>
</evidence>
<dbReference type="Pfam" id="PF00575">
    <property type="entry name" value="S1"/>
    <property type="match status" value="1"/>
</dbReference>
<keyword evidence="1" id="KW-0863">Zinc-finger</keyword>
<evidence type="ECO:0000259" key="3">
    <source>
        <dbReference type="PROSITE" id="PS50126"/>
    </source>
</evidence>
<feature type="compositionally biased region" description="Basic residues" evidence="2">
    <location>
        <begin position="239"/>
        <end position="255"/>
    </location>
</feature>
<keyword evidence="5" id="KW-1185">Reference proteome</keyword>